<gene>
    <name evidence="3" type="primary">Cnig_chr_I.g3347</name>
    <name evidence="3" type="ORF">B9Z55_003347</name>
</gene>
<dbReference type="PANTHER" id="PTHR47629">
    <property type="entry name" value="C-TYPE LECTIN-RELATED"/>
    <property type="match status" value="1"/>
</dbReference>
<keyword evidence="4" id="KW-1185">Reference proteome</keyword>
<organism evidence="3 4">
    <name type="scientific">Caenorhabditis nigoni</name>
    <dbReference type="NCBI Taxonomy" id="1611254"/>
    <lineage>
        <taxon>Eukaryota</taxon>
        <taxon>Metazoa</taxon>
        <taxon>Ecdysozoa</taxon>
        <taxon>Nematoda</taxon>
        <taxon>Chromadorea</taxon>
        <taxon>Rhabditida</taxon>
        <taxon>Rhabditina</taxon>
        <taxon>Rhabditomorpha</taxon>
        <taxon>Rhabditoidea</taxon>
        <taxon>Rhabditidae</taxon>
        <taxon>Peloderinae</taxon>
        <taxon>Caenorhabditis</taxon>
    </lineage>
</organism>
<evidence type="ECO:0000313" key="3">
    <source>
        <dbReference type="EMBL" id="PIC53796.1"/>
    </source>
</evidence>
<dbReference type="PANTHER" id="PTHR47629:SF11">
    <property type="entry name" value="PAN-3 DOMAIN-CONTAINING PROTEIN"/>
    <property type="match status" value="1"/>
</dbReference>
<name>A0A2G5VQH0_9PELO</name>
<proteinExistence type="predicted"/>
<feature type="chain" id="PRO_5013721021" description="PAN-3 domain-containing protein" evidence="1">
    <location>
        <begin position="18"/>
        <end position="357"/>
    </location>
</feature>
<dbReference type="Pfam" id="PF08277">
    <property type="entry name" value="PAN_3"/>
    <property type="match status" value="1"/>
</dbReference>
<dbReference type="InterPro" id="IPR016187">
    <property type="entry name" value="CTDL_fold"/>
</dbReference>
<reference evidence="4" key="1">
    <citation type="submission" date="2017-10" db="EMBL/GenBank/DDBJ databases">
        <title>Rapid genome shrinkage in a self-fertile nematode reveals novel sperm competition proteins.</title>
        <authorList>
            <person name="Yin D."/>
            <person name="Schwarz E.M."/>
            <person name="Thomas C.G."/>
            <person name="Felde R.L."/>
            <person name="Korf I.F."/>
            <person name="Cutter A.D."/>
            <person name="Schartner C.M."/>
            <person name="Ralston E.J."/>
            <person name="Meyer B.J."/>
            <person name="Haag E.S."/>
        </authorList>
    </citation>
    <scope>NUCLEOTIDE SEQUENCE [LARGE SCALE GENOMIC DNA]</scope>
    <source>
        <strain evidence="4">JU1422</strain>
    </source>
</reference>
<accession>A0A2G5VQH0</accession>
<dbReference type="SMART" id="SM00605">
    <property type="entry name" value="CW"/>
    <property type="match status" value="1"/>
</dbReference>
<dbReference type="CDD" id="cd00037">
    <property type="entry name" value="CLECT"/>
    <property type="match status" value="1"/>
</dbReference>
<dbReference type="STRING" id="1611254.A0A2G5VQH0"/>
<feature type="domain" description="PAN-3" evidence="2">
    <location>
        <begin position="1"/>
        <end position="130"/>
    </location>
</feature>
<dbReference type="SUPFAM" id="SSF56436">
    <property type="entry name" value="C-type lectin-like"/>
    <property type="match status" value="1"/>
</dbReference>
<feature type="signal peptide" evidence="1">
    <location>
        <begin position="1"/>
        <end position="17"/>
    </location>
</feature>
<dbReference type="Gene3D" id="3.10.100.10">
    <property type="entry name" value="Mannose-Binding Protein A, subunit A"/>
    <property type="match status" value="1"/>
</dbReference>
<sequence>MILPLLLLFSWFTSYLPLMITSNGSPQDYGNYSNLNFTFEECVDYCNQEERCMVIYELESTVCQVFEIGEVKSVKRNTNIEQRFGYKVADSNNSTCPAGDTVGGEFVKRTVPSNQPTVVDSCRTSPIFKGVLSGLETPEEFDYVKEMADFFFNDTVKATFGMWLGGVRKPECIGNSSCQGIQVDNVYARSGTLVYCGKGLVGYSYPPTTVLQFVTNSACKNQTDVAASCRTSMKGNLSGLDTPEEFEFVKTKYLERGYSGTGPLFGTWLDGVRKPECIGNSSCQGIQAFSFSDPTLSENPTGYLWNPNQPDGNSNDCLAWIMNPDGSYGVSDFPCMDSRSSDNSTCFYGYMCGIQPA</sequence>
<protein>
    <recommendedName>
        <fullName evidence="2">PAN-3 domain-containing protein</fullName>
    </recommendedName>
</protein>
<dbReference type="InterPro" id="IPR016186">
    <property type="entry name" value="C-type_lectin-like/link_sf"/>
</dbReference>
<dbReference type="OrthoDB" id="5807131at2759"/>
<dbReference type="InterPro" id="IPR006583">
    <property type="entry name" value="PAN-3_domain"/>
</dbReference>
<comment type="caution">
    <text evidence="3">The sequence shown here is derived from an EMBL/GenBank/DDBJ whole genome shotgun (WGS) entry which is preliminary data.</text>
</comment>
<keyword evidence="1" id="KW-0732">Signal</keyword>
<evidence type="ECO:0000259" key="2">
    <source>
        <dbReference type="SMART" id="SM00605"/>
    </source>
</evidence>
<dbReference type="Proteomes" id="UP000230233">
    <property type="component" value="Chromosome I"/>
</dbReference>
<evidence type="ECO:0000256" key="1">
    <source>
        <dbReference type="SAM" id="SignalP"/>
    </source>
</evidence>
<dbReference type="AlphaFoldDB" id="A0A2G5VQH0"/>
<dbReference type="EMBL" id="PDUG01000001">
    <property type="protein sequence ID" value="PIC53796.1"/>
    <property type="molecule type" value="Genomic_DNA"/>
</dbReference>
<evidence type="ECO:0000313" key="4">
    <source>
        <dbReference type="Proteomes" id="UP000230233"/>
    </source>
</evidence>